<dbReference type="InterPro" id="IPR018517">
    <property type="entry name" value="tRNA_hU_synthase_CS"/>
</dbReference>
<dbReference type="GO" id="GO:0050660">
    <property type="term" value="F:flavin adenine dinucleotide binding"/>
    <property type="evidence" value="ECO:0007669"/>
    <property type="project" value="InterPro"/>
</dbReference>
<evidence type="ECO:0000259" key="11">
    <source>
        <dbReference type="Pfam" id="PF01207"/>
    </source>
</evidence>
<evidence type="ECO:0000256" key="3">
    <source>
        <dbReference type="ARBA" id="ARBA00022643"/>
    </source>
</evidence>
<evidence type="ECO:0000313" key="12">
    <source>
        <dbReference type="EMBL" id="GAP90309.2"/>
    </source>
</evidence>
<name>A0A1W2TPI1_ROSNE</name>
<keyword evidence="5" id="KW-0819">tRNA processing</keyword>
<gene>
    <name evidence="12" type="ORF">SAMD00023353_4600590</name>
</gene>
<dbReference type="PROSITE" id="PS01136">
    <property type="entry name" value="UPF0034"/>
    <property type="match status" value="1"/>
</dbReference>
<dbReference type="GO" id="GO:0102264">
    <property type="term" value="F:tRNA-dihydrouridine20 synthase activity"/>
    <property type="evidence" value="ECO:0007669"/>
    <property type="project" value="EnsemblFungi"/>
</dbReference>
<dbReference type="AlphaFoldDB" id="A0A1W2TPI1"/>
<evidence type="ECO:0000313" key="13">
    <source>
        <dbReference type="Proteomes" id="UP000054516"/>
    </source>
</evidence>
<evidence type="ECO:0000256" key="7">
    <source>
        <dbReference type="ARBA" id="ARBA00045934"/>
    </source>
</evidence>
<feature type="compositionally biased region" description="Low complexity" evidence="10">
    <location>
        <begin position="369"/>
        <end position="393"/>
    </location>
</feature>
<dbReference type="STRING" id="77044.A0A1W2TPI1"/>
<dbReference type="Pfam" id="PF01207">
    <property type="entry name" value="Dus"/>
    <property type="match status" value="1"/>
</dbReference>
<evidence type="ECO:0000256" key="4">
    <source>
        <dbReference type="ARBA" id="ARBA00022664"/>
    </source>
</evidence>
<dbReference type="GO" id="GO:0005737">
    <property type="term" value="C:cytoplasm"/>
    <property type="evidence" value="ECO:0007669"/>
    <property type="project" value="TreeGrafter"/>
</dbReference>
<evidence type="ECO:0000256" key="9">
    <source>
        <dbReference type="ARBA" id="ARBA00049447"/>
    </source>
</evidence>
<evidence type="ECO:0000256" key="5">
    <source>
        <dbReference type="ARBA" id="ARBA00022694"/>
    </source>
</evidence>
<keyword evidence="2" id="KW-0285">Flavoprotein</keyword>
<dbReference type="EMBL" id="DF977491">
    <property type="protein sequence ID" value="GAP90309.2"/>
    <property type="molecule type" value="Genomic_DNA"/>
</dbReference>
<feature type="region of interest" description="Disordered" evidence="10">
    <location>
        <begin position="356"/>
        <end position="416"/>
    </location>
</feature>
<accession>A0A1W2TPI1</accession>
<organism evidence="12">
    <name type="scientific">Rosellinia necatrix</name>
    <name type="common">White root-rot fungus</name>
    <dbReference type="NCBI Taxonomy" id="77044"/>
    <lineage>
        <taxon>Eukaryota</taxon>
        <taxon>Fungi</taxon>
        <taxon>Dikarya</taxon>
        <taxon>Ascomycota</taxon>
        <taxon>Pezizomycotina</taxon>
        <taxon>Sordariomycetes</taxon>
        <taxon>Xylariomycetidae</taxon>
        <taxon>Xylariales</taxon>
        <taxon>Xylariaceae</taxon>
        <taxon>Rosellinia</taxon>
    </lineage>
</organism>
<sequence>MTSQPKKVPIPRKGVDYRGKIVLAPMVRSGELPARLVALHYGADLVWGPETVDRSMIGTTRRYNPETSTIDWTRKPSQGSRVPSGAEVKDSIIYRIHPEREAGKLIFQIGTSNPDLAVQAAKLVAADVAGIDVNAGCPKPFSTHDGMGAALLRTPDKLCAILEALVANITPEFEIGISVKIRILETAEMTEALVRRLVATGITGLTVHCRTTPMRPRERALRGQLRMIANVCREAGVACVVNGDVESRDHALELMQEYGVDGAMIATQAEKNSSCFRSKADGGLVPWSDLAWQYISYAMETENRFGNTKFTLTQILPGKEPVYREFSHCRSYTKICEILGFDDLVERAREVDLSLGISPDNAGKKTNKKANTTALAAGGQTAKSRSSGSSAKKNLSERGVQAPPEAPPGEAAAVPV</sequence>
<evidence type="ECO:0000256" key="10">
    <source>
        <dbReference type="SAM" id="MobiDB-lite"/>
    </source>
</evidence>
<keyword evidence="13" id="KW-1185">Reference proteome</keyword>
<comment type="cofactor">
    <cofactor evidence="1">
        <name>FMN</name>
        <dbReference type="ChEBI" id="CHEBI:58210"/>
    </cofactor>
</comment>
<dbReference type="CDD" id="cd02801">
    <property type="entry name" value="DUS_like_FMN"/>
    <property type="match status" value="1"/>
</dbReference>
<dbReference type="Gene3D" id="3.20.20.70">
    <property type="entry name" value="Aldolase class I"/>
    <property type="match status" value="1"/>
</dbReference>
<evidence type="ECO:0000256" key="2">
    <source>
        <dbReference type="ARBA" id="ARBA00022630"/>
    </source>
</evidence>
<keyword evidence="3" id="KW-0288">FMN</keyword>
<reference evidence="12" key="1">
    <citation type="submission" date="2016-03" db="EMBL/GenBank/DDBJ databases">
        <title>Draft genome sequence of Rosellinia necatrix.</title>
        <authorList>
            <person name="Kanematsu S."/>
        </authorList>
    </citation>
    <scope>NUCLEOTIDE SEQUENCE [LARGE SCALE GENOMIC DNA]</scope>
    <source>
        <strain evidence="12">W97</strain>
    </source>
</reference>
<keyword evidence="6" id="KW-0560">Oxidoreductase</keyword>
<comment type="catalytic activity">
    <reaction evidence="8">
        <text>a 5,6-dihydrouridine in mRNA + NAD(+) = a uridine in mRNA + NADH + H(+)</text>
        <dbReference type="Rhea" id="RHEA:69851"/>
        <dbReference type="Rhea" id="RHEA-COMP:14658"/>
        <dbReference type="Rhea" id="RHEA-COMP:17789"/>
        <dbReference type="ChEBI" id="CHEBI:15378"/>
        <dbReference type="ChEBI" id="CHEBI:57540"/>
        <dbReference type="ChEBI" id="CHEBI:57945"/>
        <dbReference type="ChEBI" id="CHEBI:65315"/>
        <dbReference type="ChEBI" id="CHEBI:74443"/>
    </reaction>
    <physiologicalReaction direction="right-to-left" evidence="8">
        <dbReference type="Rhea" id="RHEA:69853"/>
    </physiologicalReaction>
</comment>
<dbReference type="PANTHER" id="PTHR45936">
    <property type="entry name" value="TRNA-DIHYDROURIDINE(20) SYNTHASE [NAD(P)+]-LIKE"/>
    <property type="match status" value="1"/>
</dbReference>
<evidence type="ECO:0000256" key="6">
    <source>
        <dbReference type="ARBA" id="ARBA00023002"/>
    </source>
</evidence>
<keyword evidence="4" id="KW-0507">mRNA processing</keyword>
<dbReference type="GO" id="GO:0006397">
    <property type="term" value="P:mRNA processing"/>
    <property type="evidence" value="ECO:0007669"/>
    <property type="project" value="UniProtKB-KW"/>
</dbReference>
<comment type="catalytic activity">
    <reaction evidence="9">
        <text>a 5,6-dihydrouridine in mRNA + NADP(+) = a uridine in mRNA + NADPH + H(+)</text>
        <dbReference type="Rhea" id="RHEA:69855"/>
        <dbReference type="Rhea" id="RHEA-COMP:14658"/>
        <dbReference type="Rhea" id="RHEA-COMP:17789"/>
        <dbReference type="ChEBI" id="CHEBI:15378"/>
        <dbReference type="ChEBI" id="CHEBI:57783"/>
        <dbReference type="ChEBI" id="CHEBI:58349"/>
        <dbReference type="ChEBI" id="CHEBI:65315"/>
        <dbReference type="ChEBI" id="CHEBI:74443"/>
    </reaction>
    <physiologicalReaction direction="right-to-left" evidence="9">
        <dbReference type="Rhea" id="RHEA:69857"/>
    </physiologicalReaction>
</comment>
<dbReference type="Proteomes" id="UP000054516">
    <property type="component" value="Unassembled WGS sequence"/>
</dbReference>
<dbReference type="InterPro" id="IPR052582">
    <property type="entry name" value="tRNA-DUS-like"/>
</dbReference>
<feature type="domain" description="DUS-like FMN-binding" evidence="11">
    <location>
        <begin position="94"/>
        <end position="281"/>
    </location>
</feature>
<dbReference type="InterPro" id="IPR035587">
    <property type="entry name" value="DUS-like_FMN-bd"/>
</dbReference>
<evidence type="ECO:0000256" key="1">
    <source>
        <dbReference type="ARBA" id="ARBA00001917"/>
    </source>
</evidence>
<protein>
    <submittedName>
        <fullName evidence="12">Putative dihydrouridine synthase</fullName>
    </submittedName>
</protein>
<dbReference type="OMA" id="GPIRTNS"/>
<dbReference type="PANTHER" id="PTHR45936:SF1">
    <property type="entry name" value="TRNA-DIHYDROURIDINE(20) SYNTHASE [NAD(P)+]-LIKE"/>
    <property type="match status" value="1"/>
</dbReference>
<comment type="function">
    <text evidence="7">Catalyzes the synthesis of dihydrouridine, a modified base found in the D-loop of most tRNAs. Specifically modifies U47 in cytoplasmic tRNAs. Catalyzes the synthesis of dihydrouridine in some mRNAs, thereby affecting their translation.</text>
</comment>
<dbReference type="InterPro" id="IPR013785">
    <property type="entry name" value="Aldolase_TIM"/>
</dbReference>
<dbReference type="SUPFAM" id="SSF51395">
    <property type="entry name" value="FMN-linked oxidoreductases"/>
    <property type="match status" value="1"/>
</dbReference>
<dbReference type="OrthoDB" id="10262250at2759"/>
<proteinExistence type="predicted"/>
<evidence type="ECO:0000256" key="8">
    <source>
        <dbReference type="ARBA" id="ARBA00048342"/>
    </source>
</evidence>